<dbReference type="Proteomes" id="UP000238375">
    <property type="component" value="Unassembled WGS sequence"/>
</dbReference>
<proteinExistence type="predicted"/>
<dbReference type="Pfam" id="PF13366">
    <property type="entry name" value="PDDEXK_3"/>
    <property type="match status" value="1"/>
</dbReference>
<evidence type="ECO:0000313" key="1">
    <source>
        <dbReference type="EMBL" id="PRY34435.1"/>
    </source>
</evidence>
<dbReference type="OrthoDB" id="9806869at2"/>
<reference evidence="1 2" key="1">
    <citation type="submission" date="2018-03" db="EMBL/GenBank/DDBJ databases">
        <title>Genomic Encyclopedia of Archaeal and Bacterial Type Strains, Phase II (KMG-II): from individual species to whole genera.</title>
        <authorList>
            <person name="Goeker M."/>
        </authorList>
    </citation>
    <scope>NUCLEOTIDE SEQUENCE [LARGE SCALE GENOMIC DNA]</scope>
    <source>
        <strain evidence="1 2">DSM 28354</strain>
    </source>
</reference>
<keyword evidence="2" id="KW-1185">Reference proteome</keyword>
<evidence type="ECO:0000313" key="2">
    <source>
        <dbReference type="Proteomes" id="UP000238375"/>
    </source>
</evidence>
<gene>
    <name evidence="1" type="ORF">CLV58_11739</name>
</gene>
<dbReference type="InterPro" id="IPR026350">
    <property type="entry name" value="GxxExxY"/>
</dbReference>
<dbReference type="AlphaFoldDB" id="A0A2T0SM10"/>
<dbReference type="EMBL" id="PVTE01000017">
    <property type="protein sequence ID" value="PRY34435.1"/>
    <property type="molecule type" value="Genomic_DNA"/>
</dbReference>
<protein>
    <submittedName>
        <fullName evidence="1">GxxExxY protein</fullName>
    </submittedName>
</protein>
<comment type="caution">
    <text evidence="1">The sequence shown here is derived from an EMBL/GenBank/DDBJ whole genome shotgun (WGS) entry which is preliminary data.</text>
</comment>
<organism evidence="1 2">
    <name type="scientific">Spirosoma oryzae</name>
    <dbReference type="NCBI Taxonomy" id="1469603"/>
    <lineage>
        <taxon>Bacteria</taxon>
        <taxon>Pseudomonadati</taxon>
        <taxon>Bacteroidota</taxon>
        <taxon>Cytophagia</taxon>
        <taxon>Cytophagales</taxon>
        <taxon>Cytophagaceae</taxon>
        <taxon>Spirosoma</taxon>
    </lineage>
</organism>
<sequence length="125" mass="14070">MQHSYLTEQIIAAAYTVHNTLGAGYLEKVYENAMLIELDKRGLHAVSQQPIPVLYESVVVGDFFADLLVEDCIIVELKATENLHTRHEAQLVNYLTSTGHDIGLLINFGSSVTVKRKHRTYRRTG</sequence>
<dbReference type="NCBIfam" id="TIGR04256">
    <property type="entry name" value="GxxExxY"/>
    <property type="match status" value="1"/>
</dbReference>
<accession>A0A2T0SM10</accession>
<name>A0A2T0SM10_9BACT</name>